<reference evidence="1" key="1">
    <citation type="submission" date="2013-10" db="EMBL/GenBank/DDBJ databases">
        <title>Genomic analysis of the causative agents of coccidiosis in chickens.</title>
        <authorList>
            <person name="Reid A.J."/>
            <person name="Blake D."/>
            <person name="Billington K."/>
            <person name="Browne H."/>
            <person name="Dunn M."/>
            <person name="Hung S."/>
            <person name="Kawahara F."/>
            <person name="Miranda-Saavedra D."/>
            <person name="Mourier T."/>
            <person name="Nagra H."/>
            <person name="Otto T.D."/>
            <person name="Rawlings N."/>
            <person name="Sanchez A."/>
            <person name="Sanders M."/>
            <person name="Subramaniam C."/>
            <person name="Tay Y."/>
            <person name="Dear P."/>
            <person name="Doerig C."/>
            <person name="Gruber A."/>
            <person name="Parkinson J."/>
            <person name="Shirley M."/>
            <person name="Wan K.L."/>
            <person name="Berriman M."/>
            <person name="Tomley F."/>
            <person name="Pain A."/>
        </authorList>
    </citation>
    <scope>NUCLEOTIDE SEQUENCE [LARGE SCALE GENOMIC DNA]</scope>
    <source>
        <strain evidence="1">Weybridge</strain>
    </source>
</reference>
<accession>U6M600</accession>
<proteinExistence type="predicted"/>
<evidence type="ECO:0000313" key="2">
    <source>
        <dbReference type="Proteomes" id="UP000030763"/>
    </source>
</evidence>
<protein>
    <submittedName>
        <fullName evidence="1">Uncharacterized protein</fullName>
    </submittedName>
</protein>
<reference evidence="1" key="2">
    <citation type="submission" date="2013-10" db="EMBL/GenBank/DDBJ databases">
        <authorList>
            <person name="Aslett M."/>
        </authorList>
    </citation>
    <scope>NUCLEOTIDE SEQUENCE [LARGE SCALE GENOMIC DNA]</scope>
    <source>
        <strain evidence="1">Weybridge</strain>
    </source>
</reference>
<dbReference type="AlphaFoldDB" id="U6M600"/>
<dbReference type="RefSeq" id="XP_013335144.1">
    <property type="nucleotide sequence ID" value="XM_013479690.1"/>
</dbReference>
<sequence length="68" mass="7594">MLQLCFGLTRLCSVKRLKQWTRETKVALQRMAAAVPVDALSYESSLSIDGSGALLLRLVTFGMVICWF</sequence>
<evidence type="ECO:0000313" key="1">
    <source>
        <dbReference type="EMBL" id="CDJ58498.1"/>
    </source>
</evidence>
<organism evidence="1 2">
    <name type="scientific">Eimeria maxima</name>
    <name type="common">Coccidian parasite</name>
    <dbReference type="NCBI Taxonomy" id="5804"/>
    <lineage>
        <taxon>Eukaryota</taxon>
        <taxon>Sar</taxon>
        <taxon>Alveolata</taxon>
        <taxon>Apicomplexa</taxon>
        <taxon>Conoidasida</taxon>
        <taxon>Coccidia</taxon>
        <taxon>Eucoccidiorida</taxon>
        <taxon>Eimeriorina</taxon>
        <taxon>Eimeriidae</taxon>
        <taxon>Eimeria</taxon>
    </lineage>
</organism>
<dbReference type="EMBL" id="HG719684">
    <property type="protein sequence ID" value="CDJ58498.1"/>
    <property type="molecule type" value="Genomic_DNA"/>
</dbReference>
<keyword evidence="2" id="KW-1185">Reference proteome</keyword>
<gene>
    <name evidence="1" type="ORF">EMWEY_00051230</name>
</gene>
<dbReference type="Proteomes" id="UP000030763">
    <property type="component" value="Unassembled WGS sequence"/>
</dbReference>
<name>U6M600_EIMMA</name>
<dbReference type="GeneID" id="25339109"/>
<dbReference type="VEuPathDB" id="ToxoDB:EMWEY_00051230"/>